<dbReference type="PRINTS" id="PR00111">
    <property type="entry name" value="ABHYDROLASE"/>
</dbReference>
<gene>
    <name evidence="2" type="ORF">Q7A36_30350</name>
</gene>
<feature type="domain" description="AB hydrolase-1" evidence="1">
    <location>
        <begin position="43"/>
        <end position="224"/>
    </location>
</feature>
<dbReference type="PANTHER" id="PTHR43433">
    <property type="entry name" value="HYDROLASE, ALPHA/BETA FOLD FAMILY PROTEIN"/>
    <property type="match status" value="1"/>
</dbReference>
<dbReference type="InterPro" id="IPR029058">
    <property type="entry name" value="AB_hydrolase_fold"/>
</dbReference>
<evidence type="ECO:0000313" key="3">
    <source>
        <dbReference type="Proteomes" id="UP001243009"/>
    </source>
</evidence>
<reference evidence="2 3" key="1">
    <citation type="submission" date="2023-08" db="EMBL/GenBank/DDBJ databases">
        <title>The draft genome sequence of Paracraurococcus sp. LOR1-02.</title>
        <authorList>
            <person name="Kingkaew E."/>
            <person name="Tanasupawat S."/>
        </authorList>
    </citation>
    <scope>NUCLEOTIDE SEQUENCE [LARGE SCALE GENOMIC DNA]</scope>
    <source>
        <strain evidence="2 3">LOR1-02</strain>
    </source>
</reference>
<dbReference type="RefSeq" id="WP_305107531.1">
    <property type="nucleotide sequence ID" value="NZ_JAUTWS010000054.1"/>
</dbReference>
<protein>
    <submittedName>
        <fullName evidence="2">Alpha/beta fold hydrolase</fullName>
    </submittedName>
</protein>
<evidence type="ECO:0000313" key="2">
    <source>
        <dbReference type="EMBL" id="MDO9712675.1"/>
    </source>
</evidence>
<keyword evidence="2" id="KW-0378">Hydrolase</keyword>
<dbReference type="EMBL" id="JAUTWS010000054">
    <property type="protein sequence ID" value="MDO9712675.1"/>
    <property type="molecule type" value="Genomic_DNA"/>
</dbReference>
<name>A0ABT9E915_9PROT</name>
<proteinExistence type="predicted"/>
<dbReference type="InterPro" id="IPR050471">
    <property type="entry name" value="AB_hydrolase"/>
</dbReference>
<comment type="caution">
    <text evidence="2">The sequence shown here is derived from an EMBL/GenBank/DDBJ whole genome shotgun (WGS) entry which is preliminary data.</text>
</comment>
<sequence length="235" mass="25279">MSLPTLLIPGLNCSATLFRHQIPLMWRFGAVMVCDHRGADSIAGLAELILVQAPPRFALAGLSMGGFIAFEIMRRCPERVTHLALLSTSARPEVPGGPGAALRAERIAMARSGRFAELPPLHYANNVHPSRQADDALRATHRGMTEEVGPEGYINQQTANMNRVDSRPVLATIQCPTLVLVGDSDRLSPPDHAAEMQAGIRGSTLVVLPECGHLSTLERPEAVGEAMLAWRGRAA</sequence>
<accession>A0ABT9E915</accession>
<dbReference type="PANTHER" id="PTHR43433:SF4">
    <property type="entry name" value="NON-HEME CHLOROPEROXIDASE-RELATED"/>
    <property type="match status" value="1"/>
</dbReference>
<dbReference type="InterPro" id="IPR000073">
    <property type="entry name" value="AB_hydrolase_1"/>
</dbReference>
<dbReference type="Pfam" id="PF12697">
    <property type="entry name" value="Abhydrolase_6"/>
    <property type="match status" value="1"/>
</dbReference>
<dbReference type="Gene3D" id="3.40.50.1820">
    <property type="entry name" value="alpha/beta hydrolase"/>
    <property type="match status" value="1"/>
</dbReference>
<dbReference type="SUPFAM" id="SSF53474">
    <property type="entry name" value="alpha/beta-Hydrolases"/>
    <property type="match status" value="1"/>
</dbReference>
<evidence type="ECO:0000259" key="1">
    <source>
        <dbReference type="Pfam" id="PF12697"/>
    </source>
</evidence>
<dbReference type="GO" id="GO:0016787">
    <property type="term" value="F:hydrolase activity"/>
    <property type="evidence" value="ECO:0007669"/>
    <property type="project" value="UniProtKB-KW"/>
</dbReference>
<keyword evidence="3" id="KW-1185">Reference proteome</keyword>
<organism evidence="2 3">
    <name type="scientific">Paracraurococcus lichenis</name>
    <dbReference type="NCBI Taxonomy" id="3064888"/>
    <lineage>
        <taxon>Bacteria</taxon>
        <taxon>Pseudomonadati</taxon>
        <taxon>Pseudomonadota</taxon>
        <taxon>Alphaproteobacteria</taxon>
        <taxon>Acetobacterales</taxon>
        <taxon>Roseomonadaceae</taxon>
        <taxon>Paracraurococcus</taxon>
    </lineage>
</organism>
<dbReference type="Proteomes" id="UP001243009">
    <property type="component" value="Unassembled WGS sequence"/>
</dbReference>